<dbReference type="AlphaFoldDB" id="G3IEJ7"/>
<accession>G3IEJ7</accession>
<dbReference type="EMBL" id="JH002205">
    <property type="protein sequence ID" value="EGW14245.1"/>
    <property type="molecule type" value="Genomic_DNA"/>
</dbReference>
<name>G3IEJ7_CRIGR</name>
<protein>
    <submittedName>
        <fullName evidence="1">Uncharacterized protein</fullName>
    </submittedName>
</protein>
<evidence type="ECO:0000313" key="2">
    <source>
        <dbReference type="Proteomes" id="UP000001075"/>
    </source>
</evidence>
<sequence length="71" mass="8058">MQLDFGMSETKVELGSRKGRWMQNCHCASVCRYCRRTRILHQHMDVALPLDLGVLEPAAELGSRTQITGVR</sequence>
<gene>
    <name evidence="1" type="ORF">I79_022144</name>
</gene>
<proteinExistence type="predicted"/>
<dbReference type="InParanoid" id="G3IEJ7"/>
<dbReference type="Proteomes" id="UP000001075">
    <property type="component" value="Unassembled WGS sequence"/>
</dbReference>
<reference evidence="2" key="1">
    <citation type="journal article" date="2011" name="Nat. Biotechnol.">
        <title>The genomic sequence of the Chinese hamster ovary (CHO)-K1 cell line.</title>
        <authorList>
            <person name="Xu X."/>
            <person name="Nagarajan H."/>
            <person name="Lewis N.E."/>
            <person name="Pan S."/>
            <person name="Cai Z."/>
            <person name="Liu X."/>
            <person name="Chen W."/>
            <person name="Xie M."/>
            <person name="Wang W."/>
            <person name="Hammond S."/>
            <person name="Andersen M.R."/>
            <person name="Neff N."/>
            <person name="Passarelli B."/>
            <person name="Koh W."/>
            <person name="Fan H.C."/>
            <person name="Wang J."/>
            <person name="Gui Y."/>
            <person name="Lee K.H."/>
            <person name="Betenbaugh M.J."/>
            <person name="Quake S.R."/>
            <person name="Famili I."/>
            <person name="Palsson B.O."/>
            <person name="Wang J."/>
        </authorList>
    </citation>
    <scope>NUCLEOTIDE SEQUENCE [LARGE SCALE GENOMIC DNA]</scope>
    <source>
        <strain evidence="2">CHO K1 cell line</strain>
    </source>
</reference>
<evidence type="ECO:0000313" key="1">
    <source>
        <dbReference type="EMBL" id="EGW14245.1"/>
    </source>
</evidence>
<organism evidence="1 2">
    <name type="scientific">Cricetulus griseus</name>
    <name type="common">Chinese hamster</name>
    <name type="synonym">Cricetulus barabensis griseus</name>
    <dbReference type="NCBI Taxonomy" id="10029"/>
    <lineage>
        <taxon>Eukaryota</taxon>
        <taxon>Metazoa</taxon>
        <taxon>Chordata</taxon>
        <taxon>Craniata</taxon>
        <taxon>Vertebrata</taxon>
        <taxon>Euteleostomi</taxon>
        <taxon>Mammalia</taxon>
        <taxon>Eutheria</taxon>
        <taxon>Euarchontoglires</taxon>
        <taxon>Glires</taxon>
        <taxon>Rodentia</taxon>
        <taxon>Myomorpha</taxon>
        <taxon>Muroidea</taxon>
        <taxon>Cricetidae</taxon>
        <taxon>Cricetinae</taxon>
        <taxon>Cricetulus</taxon>
    </lineage>
</organism>